<organism evidence="1 2">
    <name type="scientific">Botrytis tulipae</name>
    <dbReference type="NCBI Taxonomy" id="87230"/>
    <lineage>
        <taxon>Eukaryota</taxon>
        <taxon>Fungi</taxon>
        <taxon>Dikarya</taxon>
        <taxon>Ascomycota</taxon>
        <taxon>Pezizomycotina</taxon>
        <taxon>Leotiomycetes</taxon>
        <taxon>Helotiales</taxon>
        <taxon>Sclerotiniaceae</taxon>
        <taxon>Botrytis</taxon>
    </lineage>
</organism>
<keyword evidence="2" id="KW-1185">Reference proteome</keyword>
<evidence type="ECO:0000313" key="2">
    <source>
        <dbReference type="Proteomes" id="UP000297777"/>
    </source>
</evidence>
<accession>A0A4Z1EG25</accession>
<dbReference type="OrthoDB" id="3522500at2759"/>
<comment type="caution">
    <text evidence="1">The sequence shown here is derived from an EMBL/GenBank/DDBJ whole genome shotgun (WGS) entry which is preliminary data.</text>
</comment>
<evidence type="ECO:0000313" key="1">
    <source>
        <dbReference type="EMBL" id="TGO09682.1"/>
    </source>
</evidence>
<gene>
    <name evidence="1" type="ORF">BTUL_0157g00200</name>
</gene>
<name>A0A4Z1EG25_9HELO</name>
<sequence>MATTLPQPEIALDSRMSVICQKFFSDNPAFPKNHRYLGQVLTLTLIILRHVKFFDVDKLIVFIGTVFLPYLQVEQNNNPLSTFELWKHSGYTDSSKNEGTSNGNLMLDYHCYTSFDHDFTAHVMNNCKSVVRLCIKGPRHHDANPNPVQVPNLELQLVLIDGVLESKTKEVQKKKRKSTISA</sequence>
<protein>
    <submittedName>
        <fullName evidence="1">Uncharacterized protein</fullName>
    </submittedName>
</protein>
<proteinExistence type="predicted"/>
<dbReference type="EMBL" id="PQXH01000157">
    <property type="protein sequence ID" value="TGO09682.1"/>
    <property type="molecule type" value="Genomic_DNA"/>
</dbReference>
<dbReference type="AlphaFoldDB" id="A0A4Z1EG25"/>
<reference evidence="1 2" key="1">
    <citation type="submission" date="2017-12" db="EMBL/GenBank/DDBJ databases">
        <title>Comparative genomics of Botrytis spp.</title>
        <authorList>
            <person name="Valero-Jimenez C.A."/>
            <person name="Tapia P."/>
            <person name="Veloso J."/>
            <person name="Silva-Moreno E."/>
            <person name="Staats M."/>
            <person name="Valdes J.H."/>
            <person name="Van Kan J.A.L."/>
        </authorList>
    </citation>
    <scope>NUCLEOTIDE SEQUENCE [LARGE SCALE GENOMIC DNA]</scope>
    <source>
        <strain evidence="1 2">Bt9001</strain>
    </source>
</reference>
<dbReference type="Proteomes" id="UP000297777">
    <property type="component" value="Unassembled WGS sequence"/>
</dbReference>